<proteinExistence type="predicted"/>
<protein>
    <recommendedName>
        <fullName evidence="2">VRR-NUC domain-containing protein</fullName>
    </recommendedName>
</protein>
<dbReference type="AlphaFoldDB" id="A0AAU7U835"/>
<organism evidence="1">
    <name type="scientific">Deinococcus sonorensis KR-87</name>
    <dbReference type="NCBI Taxonomy" id="694439"/>
    <lineage>
        <taxon>Bacteria</taxon>
        <taxon>Thermotogati</taxon>
        <taxon>Deinococcota</taxon>
        <taxon>Deinococci</taxon>
        <taxon>Deinococcales</taxon>
        <taxon>Deinococcaceae</taxon>
        <taxon>Deinococcus</taxon>
    </lineage>
</organism>
<accession>A0AAU7U835</accession>
<dbReference type="EMBL" id="CP158299">
    <property type="protein sequence ID" value="XBV84636.1"/>
    <property type="molecule type" value="Genomic_DNA"/>
</dbReference>
<evidence type="ECO:0000313" key="1">
    <source>
        <dbReference type="EMBL" id="XBV84636.1"/>
    </source>
</evidence>
<dbReference type="RefSeq" id="WP_350242673.1">
    <property type="nucleotide sequence ID" value="NZ_CP158299.1"/>
</dbReference>
<gene>
    <name evidence="1" type="ORF">ABOD76_14435</name>
</gene>
<name>A0AAU7U835_9DEIO</name>
<evidence type="ECO:0008006" key="2">
    <source>
        <dbReference type="Google" id="ProtNLM"/>
    </source>
</evidence>
<sequence>MTHSTGPAWMLDLGSLPFTAAQRDLFRAGTLAPTWAAQYPELFDADDLRLTRTQAHNHYFEWLAAIVLYHSTGYLSLIEKYEPFGKPRAGRPHQRKFQVVEQLFGDGSEMLALMKRQDHPTYGGTQAPDLLVYAPDLSDWFFCEVKGDKDTLKPAQRLYFADLAQVGGRPVRHLHFHLLP</sequence>
<reference evidence="1" key="1">
    <citation type="submission" date="2024-06" db="EMBL/GenBank/DDBJ databases">
        <title>Draft Genome Sequence of Deinococcus sonorensis Type Strain KR-87, a Biofilm Producing Representative of the Genus Deinococcus.</title>
        <authorList>
            <person name="Boren L.S."/>
            <person name="Grosso R.A."/>
            <person name="Hugenberg-Cox A.N."/>
            <person name="Hill J.T.E."/>
            <person name="Albert C.M."/>
            <person name="Tuohy J.M."/>
        </authorList>
    </citation>
    <scope>NUCLEOTIDE SEQUENCE</scope>
    <source>
        <strain evidence="1">KR-87</strain>
    </source>
</reference>
<dbReference type="KEGG" id="dsc:ABOD76_14435"/>